<proteinExistence type="predicted"/>
<name>V6F2D2_MAGGM</name>
<feature type="domain" description="Transposase InsH N-terminal" evidence="2">
    <location>
        <begin position="3"/>
        <end position="41"/>
    </location>
</feature>
<dbReference type="KEGG" id="mgy:MGMSRv2__2332"/>
<sequence>MGDEATEYFMRDRLTWKWFLGLGLGISDPVPDANTIWTFREHLTKANAIKGLFERFDAGYLAMSGNSPLSPPPSSAIPMVRRPRSRPEPFPTPGRTSQRNCGKRTAIRGGR</sequence>
<protein>
    <submittedName>
        <fullName evidence="3">Transposase</fullName>
    </submittedName>
</protein>
<feature type="compositionally biased region" description="Basic residues" evidence="1">
    <location>
        <begin position="101"/>
        <end position="111"/>
    </location>
</feature>
<dbReference type="InterPro" id="IPR008490">
    <property type="entry name" value="Transposase_InsH_N"/>
</dbReference>
<dbReference type="STRING" id="1430440.MGMSRv2__2332"/>
<dbReference type="eggNOG" id="COG3039">
    <property type="taxonomic scope" value="Bacteria"/>
</dbReference>
<evidence type="ECO:0000313" key="3">
    <source>
        <dbReference type="EMBL" id="CDK99547.1"/>
    </source>
</evidence>
<keyword evidence="4" id="KW-1185">Reference proteome</keyword>
<gene>
    <name evidence="3" type="ordered locus">MGMSRv2__2332</name>
</gene>
<organism evidence="3 4">
    <name type="scientific">Magnetospirillum gryphiswaldense (strain DSM 6361 / JCM 21280 / NBRC 15271 / MSR-1)</name>
    <dbReference type="NCBI Taxonomy" id="431944"/>
    <lineage>
        <taxon>Bacteria</taxon>
        <taxon>Pseudomonadati</taxon>
        <taxon>Pseudomonadota</taxon>
        <taxon>Alphaproteobacteria</taxon>
        <taxon>Rhodospirillales</taxon>
        <taxon>Rhodospirillaceae</taxon>
        <taxon>Magnetospirillum</taxon>
    </lineage>
</organism>
<reference evidence="3 4" key="1">
    <citation type="journal article" date="2014" name="Genome Announc.">
        <title>Complete genome sequence of Magnetospirillum gryphiswaldense MSR-1.</title>
        <authorList>
            <person name="Wang X."/>
            <person name="Wang Q."/>
            <person name="Zhang W."/>
            <person name="Wang Y."/>
            <person name="Li L."/>
            <person name="Wen T."/>
            <person name="Zhang T."/>
            <person name="Zhang Y."/>
            <person name="Xu J."/>
            <person name="Hu J."/>
            <person name="Li S."/>
            <person name="Liu L."/>
            <person name="Liu J."/>
            <person name="Jiang W."/>
            <person name="Tian J."/>
            <person name="Li Y."/>
            <person name="Schuler D."/>
            <person name="Wang L."/>
            <person name="Li J."/>
        </authorList>
    </citation>
    <scope>NUCLEOTIDE SEQUENCE [LARGE SCALE GENOMIC DNA]</scope>
    <source>
        <strain evidence="4">DSM 6361 / JCM 21280 / NBRC 15271 / MSR-1</strain>
    </source>
</reference>
<evidence type="ECO:0000313" key="4">
    <source>
        <dbReference type="Proteomes" id="UP000018922"/>
    </source>
</evidence>
<dbReference type="Pfam" id="PF05598">
    <property type="entry name" value="DUF772"/>
    <property type="match status" value="1"/>
</dbReference>
<dbReference type="AlphaFoldDB" id="V6F2D2"/>
<evidence type="ECO:0000259" key="2">
    <source>
        <dbReference type="Pfam" id="PF05598"/>
    </source>
</evidence>
<feature type="region of interest" description="Disordered" evidence="1">
    <location>
        <begin position="64"/>
        <end position="111"/>
    </location>
</feature>
<dbReference type="Proteomes" id="UP000018922">
    <property type="component" value="Chromosome I"/>
</dbReference>
<dbReference type="HOGENOM" id="CLU_2155258_0_0_5"/>
<accession>V6F2D2</accession>
<dbReference type="EMBL" id="HG794546">
    <property type="protein sequence ID" value="CDK99547.1"/>
    <property type="molecule type" value="Genomic_DNA"/>
</dbReference>
<evidence type="ECO:0000256" key="1">
    <source>
        <dbReference type="SAM" id="MobiDB-lite"/>
    </source>
</evidence>